<organism evidence="1 2">
    <name type="scientific">Sphagnurus paluster</name>
    <dbReference type="NCBI Taxonomy" id="117069"/>
    <lineage>
        <taxon>Eukaryota</taxon>
        <taxon>Fungi</taxon>
        <taxon>Dikarya</taxon>
        <taxon>Basidiomycota</taxon>
        <taxon>Agaricomycotina</taxon>
        <taxon>Agaricomycetes</taxon>
        <taxon>Agaricomycetidae</taxon>
        <taxon>Agaricales</taxon>
        <taxon>Tricholomatineae</taxon>
        <taxon>Lyophyllaceae</taxon>
        <taxon>Sphagnurus</taxon>
    </lineage>
</organism>
<protein>
    <submittedName>
        <fullName evidence="1">Uncharacterized protein</fullName>
    </submittedName>
</protein>
<name>A0A9P7GPB2_9AGAR</name>
<proteinExistence type="predicted"/>
<reference evidence="1" key="2">
    <citation type="submission" date="2021-10" db="EMBL/GenBank/DDBJ databases">
        <title>Phylogenomics reveals ancestral predisposition of the termite-cultivated fungus Termitomyces towards a domesticated lifestyle.</title>
        <authorList>
            <person name="Auxier B."/>
            <person name="Grum-Grzhimaylo A."/>
            <person name="Cardenas M.E."/>
            <person name="Lodge J.D."/>
            <person name="Laessoe T."/>
            <person name="Pedersen O."/>
            <person name="Smith M.E."/>
            <person name="Kuyper T.W."/>
            <person name="Franco-Molano E.A."/>
            <person name="Baroni T.J."/>
            <person name="Aanen D.K."/>
        </authorList>
    </citation>
    <scope>NUCLEOTIDE SEQUENCE</scope>
    <source>
        <strain evidence="1">D49</strain>
    </source>
</reference>
<reference evidence="1" key="1">
    <citation type="submission" date="2021-02" db="EMBL/GenBank/DDBJ databases">
        <authorList>
            <person name="Nieuwenhuis M."/>
            <person name="Van De Peppel L.J.J."/>
        </authorList>
    </citation>
    <scope>NUCLEOTIDE SEQUENCE</scope>
    <source>
        <strain evidence="1">D49</strain>
    </source>
</reference>
<sequence length="191" mass="20826">MYAAEPSGNHVPRVVGTEEWLPKPWKELHALLATTNVIYEGVTSKVINPAPGIVVKYESNLLEEVLGTLYAREHLPSLRFDGVSLDQVIDKMTTTQLDHVADQLIAILSRTSAIQPKTLGSVTGGPHRNFFFPNYVAPKHAFATVGEFNDHITFAGCSCSSALRSSPNQFFAGSLEMPLSVSPMPTSFPQT</sequence>
<keyword evidence="2" id="KW-1185">Reference proteome</keyword>
<dbReference type="OrthoDB" id="5598852at2759"/>
<accession>A0A9P7GPB2</accession>
<evidence type="ECO:0000313" key="1">
    <source>
        <dbReference type="EMBL" id="KAG5652970.1"/>
    </source>
</evidence>
<gene>
    <name evidence="1" type="ORF">H0H81_002868</name>
</gene>
<dbReference type="AlphaFoldDB" id="A0A9P7GPB2"/>
<comment type="caution">
    <text evidence="1">The sequence shown here is derived from an EMBL/GenBank/DDBJ whole genome shotgun (WGS) entry which is preliminary data.</text>
</comment>
<dbReference type="Proteomes" id="UP000717328">
    <property type="component" value="Unassembled WGS sequence"/>
</dbReference>
<evidence type="ECO:0000313" key="2">
    <source>
        <dbReference type="Proteomes" id="UP000717328"/>
    </source>
</evidence>
<dbReference type="EMBL" id="JABCKI010000084">
    <property type="protein sequence ID" value="KAG5652970.1"/>
    <property type="molecule type" value="Genomic_DNA"/>
</dbReference>